<feature type="chain" id="PRO_5046061859" description="DUF3558 domain-containing protein" evidence="1">
    <location>
        <begin position="24"/>
        <end position="192"/>
    </location>
</feature>
<organism evidence="2 3">
    <name type="scientific">Amycolatopsis ultiminotia</name>
    <dbReference type="NCBI Taxonomy" id="543629"/>
    <lineage>
        <taxon>Bacteria</taxon>
        <taxon>Bacillati</taxon>
        <taxon>Actinomycetota</taxon>
        <taxon>Actinomycetes</taxon>
        <taxon>Pseudonocardiales</taxon>
        <taxon>Pseudonocardiaceae</taxon>
        <taxon>Amycolatopsis</taxon>
    </lineage>
</organism>
<gene>
    <name evidence="2" type="ORF">GCM10022222_34500</name>
</gene>
<dbReference type="Proteomes" id="UP001500689">
    <property type="component" value="Unassembled WGS sequence"/>
</dbReference>
<keyword evidence="3" id="KW-1185">Reference proteome</keyword>
<name>A0ABP6WA82_9PSEU</name>
<reference evidence="3" key="1">
    <citation type="journal article" date="2019" name="Int. J. Syst. Evol. Microbiol.">
        <title>The Global Catalogue of Microorganisms (GCM) 10K type strain sequencing project: providing services to taxonomists for standard genome sequencing and annotation.</title>
        <authorList>
            <consortium name="The Broad Institute Genomics Platform"/>
            <consortium name="The Broad Institute Genome Sequencing Center for Infectious Disease"/>
            <person name="Wu L."/>
            <person name="Ma J."/>
        </authorList>
    </citation>
    <scope>NUCLEOTIDE SEQUENCE [LARGE SCALE GENOMIC DNA]</scope>
    <source>
        <strain evidence="3">JCM 16898</strain>
    </source>
</reference>
<feature type="signal peptide" evidence="1">
    <location>
        <begin position="1"/>
        <end position="23"/>
    </location>
</feature>
<evidence type="ECO:0000256" key="1">
    <source>
        <dbReference type="SAM" id="SignalP"/>
    </source>
</evidence>
<dbReference type="EMBL" id="BAAAZN010000006">
    <property type="protein sequence ID" value="GAA3547996.1"/>
    <property type="molecule type" value="Genomic_DNA"/>
</dbReference>
<evidence type="ECO:0000313" key="2">
    <source>
        <dbReference type="EMBL" id="GAA3547996.1"/>
    </source>
</evidence>
<comment type="caution">
    <text evidence="2">The sequence shown here is derived from an EMBL/GenBank/DDBJ whole genome shotgun (WGS) entry which is preliminary data.</text>
</comment>
<evidence type="ECO:0000313" key="3">
    <source>
        <dbReference type="Proteomes" id="UP001500689"/>
    </source>
</evidence>
<sequence length="192" mass="19971">MRRKRLGLVALSAVLLGCAAVLAAERPWAGPADPEAATLPASCPALAGQPPARYGVPAAFTAPAGPGSTIRGGLCEWGEPDHGSAPLQAKYRLYPRAGRQSGTEEAEHGAAALVTRNQGPGRGGTLGADTPLPGLGDEARISAHDILVVLVTRKANVVLTLQYRVPDDEPRQLSETRAESCARTLLDQIRTA</sequence>
<dbReference type="PROSITE" id="PS51257">
    <property type="entry name" value="PROKAR_LIPOPROTEIN"/>
    <property type="match status" value="1"/>
</dbReference>
<accession>A0ABP6WA82</accession>
<keyword evidence="1" id="KW-0732">Signal</keyword>
<protein>
    <recommendedName>
        <fullName evidence="4">DUF3558 domain-containing protein</fullName>
    </recommendedName>
</protein>
<evidence type="ECO:0008006" key="4">
    <source>
        <dbReference type="Google" id="ProtNLM"/>
    </source>
</evidence>
<dbReference type="RefSeq" id="WP_344860885.1">
    <property type="nucleotide sequence ID" value="NZ_BAAAZN010000006.1"/>
</dbReference>
<proteinExistence type="predicted"/>